<sequence>MSSAAATAETCSYCLAYISSTACRLFYPEVDSTDLWDSIKESFEVNHGIPGIVGAINSTRISLLMPVSNRWKGMETSWMWVTFFIPIWFSYLRWGPWFNEKQLCVQEIRNWDQFDTILTKSSNGLLLDWAFGCLKNRLWILLTAQRANVIHARNNTFAAILLHNFNPRGGCAVVGVLGGGASQCLNVRKITSINWVVRRTAGEAKRDSGDFEARRVPGEVGDVHWSCLTGC</sequence>
<comment type="caution">
    <text evidence="1">The sequence shown here is derived from an EMBL/GenBank/DDBJ whole genome shotgun (WGS) entry which is preliminary data.</text>
</comment>
<protein>
    <submittedName>
        <fullName evidence="1">Uncharacterized protein</fullName>
    </submittedName>
</protein>
<dbReference type="Proteomes" id="UP000037035">
    <property type="component" value="Unassembled WGS sequence"/>
</dbReference>
<dbReference type="OrthoDB" id="3233403at2759"/>
<evidence type="ECO:0000313" key="2">
    <source>
        <dbReference type="Proteomes" id="UP000037035"/>
    </source>
</evidence>
<keyword evidence="2" id="KW-1185">Reference proteome</keyword>
<dbReference type="EMBL" id="LAVV01010885">
    <property type="protein sequence ID" value="KNZ48470.1"/>
    <property type="molecule type" value="Genomic_DNA"/>
</dbReference>
<organism evidence="1 2">
    <name type="scientific">Puccinia sorghi</name>
    <dbReference type="NCBI Taxonomy" id="27349"/>
    <lineage>
        <taxon>Eukaryota</taxon>
        <taxon>Fungi</taxon>
        <taxon>Dikarya</taxon>
        <taxon>Basidiomycota</taxon>
        <taxon>Pucciniomycotina</taxon>
        <taxon>Pucciniomycetes</taxon>
        <taxon>Pucciniales</taxon>
        <taxon>Pucciniaceae</taxon>
        <taxon>Puccinia</taxon>
    </lineage>
</organism>
<reference evidence="1 2" key="1">
    <citation type="submission" date="2015-08" db="EMBL/GenBank/DDBJ databases">
        <title>Next Generation Sequencing and Analysis of the Genome of Puccinia sorghi L Schw, the Causal Agent of Maize Common Rust.</title>
        <authorList>
            <person name="Rochi L."/>
            <person name="Burguener G."/>
            <person name="Darino M."/>
            <person name="Turjanski A."/>
            <person name="Kreff E."/>
            <person name="Dieguez M.J."/>
            <person name="Sacco F."/>
        </authorList>
    </citation>
    <scope>NUCLEOTIDE SEQUENCE [LARGE SCALE GENOMIC DNA]</scope>
    <source>
        <strain evidence="1 2">RO10H11247</strain>
    </source>
</reference>
<evidence type="ECO:0000313" key="1">
    <source>
        <dbReference type="EMBL" id="KNZ48470.1"/>
    </source>
</evidence>
<gene>
    <name evidence="1" type="ORF">VP01_564g4</name>
</gene>
<accession>A0A0L6UKY7</accession>
<dbReference type="AlphaFoldDB" id="A0A0L6UKY7"/>
<dbReference type="VEuPathDB" id="FungiDB:VP01_564g4"/>
<proteinExistence type="predicted"/>
<name>A0A0L6UKY7_9BASI</name>